<feature type="repeat" description="WD" evidence="10">
    <location>
        <begin position="554"/>
        <end position="576"/>
    </location>
</feature>
<dbReference type="Proteomes" id="UP001303046">
    <property type="component" value="Unassembled WGS sequence"/>
</dbReference>
<dbReference type="PANTHER" id="PTHR46047:SF3">
    <property type="entry name" value="TYROSINE-PROTEIN PHOSPHATASE NON-RECEPTOR TYPE 61F"/>
    <property type="match status" value="1"/>
</dbReference>
<evidence type="ECO:0000256" key="5">
    <source>
        <dbReference type="ARBA" id="ARBA00022574"/>
    </source>
</evidence>
<dbReference type="InterPro" id="IPR001680">
    <property type="entry name" value="WD40_rpt"/>
</dbReference>
<dbReference type="SUPFAM" id="SSF50978">
    <property type="entry name" value="WD40 repeat-like"/>
    <property type="match status" value="1"/>
</dbReference>
<sequence length="779" mass="87483">MSPTLAEGYEQIQSGGTRAWEEAFMKMHLNSHKEVEDRRLTTKVAKNLLNMDRNRYIDVLPFDQSRVVLGSNADDDDSYINASYVSIKRAHRNYILAQGPLENTCNDFWQMVWEQNVPAVIMLNKLLESGRHKCATYFPSKSVRSVEFDDYTVELECEEQHHNFVVRKIRLKKHGDGDEAERNVLHVQYTEWPDFGVPASTKCFLNMLRYIQSHNVLSVKDDDPPCIVHCSAGIGRSGTFILVDGVLRMIELGAPESEISLNDLCVDLRCQRFGLIQTPQQLMFSWHAIVDALQQQNDAKESFSENGTDSDVNVNEDRPLTTDKKAKRRTVDREEDSTEDRVAKRRREMVARMVARSREAEAVRRSYVGSLANQLGVNPTTVFAAGERPIMKPKAPVNVQLEFLTQLRLDKMFGSSSSFGAKPSLFGSTTTTTASNPNSEDIAVEGSPDDTVQVLRFSPNVNEKPLLAAGSWDGVVRVWMVNDNGQCEGKAQQNIPAPILDLSWTDDGTKIFIAAGDKEVRLWDLASNQVAVVGTHDGPVKTCHWIKGNNYSCLMTGSWDKTLRFWDMRQLPTQSSLANITLPERVYCADVLYPMAAVGLANRHIKVYNLENGPQEVKNIESQLKFQHRCVSIFKDKTNSMPCGFAVGSIEGRVAIHYVETTNPKDNFTFKCHRSAEVVNGYQEIFGVNDIVFHPQHNTLVTIGSDGRYSMWDKDARTKLKTSDAAPLPLTCASIHASGQVMAYAIGYDWSRGHEGNTQPGSKIMLHNCSEDMKPRAKK</sequence>
<dbReference type="PROSITE" id="PS00383">
    <property type="entry name" value="TYR_PHOSPHATASE_1"/>
    <property type="match status" value="1"/>
</dbReference>
<organism evidence="14 15">
    <name type="scientific">Necator americanus</name>
    <name type="common">Human hookworm</name>
    <dbReference type="NCBI Taxonomy" id="51031"/>
    <lineage>
        <taxon>Eukaryota</taxon>
        <taxon>Metazoa</taxon>
        <taxon>Ecdysozoa</taxon>
        <taxon>Nematoda</taxon>
        <taxon>Chromadorea</taxon>
        <taxon>Rhabditida</taxon>
        <taxon>Rhabditina</taxon>
        <taxon>Rhabditomorpha</taxon>
        <taxon>Strongyloidea</taxon>
        <taxon>Ancylostomatidae</taxon>
        <taxon>Bunostominae</taxon>
        <taxon>Necator</taxon>
    </lineage>
</organism>
<keyword evidence="6" id="KW-0677">Repeat</keyword>
<dbReference type="InterPro" id="IPR016130">
    <property type="entry name" value="Tyr_Pase_AS"/>
</dbReference>
<feature type="compositionally biased region" description="Basic and acidic residues" evidence="11">
    <location>
        <begin position="315"/>
        <end position="332"/>
    </location>
</feature>
<comment type="caution">
    <text evidence="14">The sequence shown here is derived from an EMBL/GenBank/DDBJ whole genome shotgun (WGS) entry which is preliminary data.</text>
</comment>
<dbReference type="PROSITE" id="PS50082">
    <property type="entry name" value="WD_REPEATS_2"/>
    <property type="match status" value="3"/>
</dbReference>
<feature type="domain" description="Tyrosine specific protein phosphatases" evidence="13">
    <location>
        <begin position="202"/>
        <end position="283"/>
    </location>
</feature>
<dbReference type="Pfam" id="PF00400">
    <property type="entry name" value="WD40"/>
    <property type="match status" value="3"/>
</dbReference>
<gene>
    <name evidence="14" type="primary">Necator_chrI.g1536</name>
    <name evidence="14" type="ORF">RB195_005410</name>
</gene>
<keyword evidence="9" id="KW-0472">Membrane</keyword>
<name>A0ABR1BMP6_NECAM</name>
<dbReference type="SMART" id="SM00320">
    <property type="entry name" value="WD40"/>
    <property type="match status" value="4"/>
</dbReference>
<dbReference type="Gene3D" id="2.130.10.10">
    <property type="entry name" value="YVTN repeat-like/Quinoprotein amine dehydrogenase"/>
    <property type="match status" value="1"/>
</dbReference>
<dbReference type="SMART" id="SM00404">
    <property type="entry name" value="PTPc_motif"/>
    <property type="match status" value="1"/>
</dbReference>
<evidence type="ECO:0000256" key="3">
    <source>
        <dbReference type="ARBA" id="ARBA00013064"/>
    </source>
</evidence>
<evidence type="ECO:0000256" key="10">
    <source>
        <dbReference type="PROSITE-ProRule" id="PRU00221"/>
    </source>
</evidence>
<evidence type="ECO:0000256" key="8">
    <source>
        <dbReference type="ARBA" id="ARBA00022912"/>
    </source>
</evidence>
<dbReference type="SUPFAM" id="SSF52799">
    <property type="entry name" value="(Phosphotyrosine protein) phosphatases II"/>
    <property type="match status" value="1"/>
</dbReference>
<dbReference type="PRINTS" id="PR00700">
    <property type="entry name" value="PRTYPHPHTASE"/>
</dbReference>
<keyword evidence="7" id="KW-0378">Hydrolase</keyword>
<comment type="similarity">
    <text evidence="2">Belongs to the protein-tyrosine phosphatase family. Non-receptor class 1 subfamily.</text>
</comment>
<evidence type="ECO:0000256" key="4">
    <source>
        <dbReference type="ARBA" id="ARBA00022553"/>
    </source>
</evidence>
<evidence type="ECO:0000256" key="1">
    <source>
        <dbReference type="ARBA" id="ARBA00004308"/>
    </source>
</evidence>
<dbReference type="EC" id="3.1.3.48" evidence="3"/>
<feature type="repeat" description="WD" evidence="10">
    <location>
        <begin position="499"/>
        <end position="533"/>
    </location>
</feature>
<dbReference type="Gene3D" id="3.90.190.10">
    <property type="entry name" value="Protein tyrosine phosphatase superfamily"/>
    <property type="match status" value="1"/>
</dbReference>
<evidence type="ECO:0000313" key="15">
    <source>
        <dbReference type="Proteomes" id="UP001303046"/>
    </source>
</evidence>
<evidence type="ECO:0000256" key="6">
    <source>
        <dbReference type="ARBA" id="ARBA00022737"/>
    </source>
</evidence>
<evidence type="ECO:0000259" key="12">
    <source>
        <dbReference type="PROSITE" id="PS50055"/>
    </source>
</evidence>
<keyword evidence="4" id="KW-0597">Phosphoprotein</keyword>
<evidence type="ECO:0000256" key="7">
    <source>
        <dbReference type="ARBA" id="ARBA00022801"/>
    </source>
</evidence>
<evidence type="ECO:0000259" key="13">
    <source>
        <dbReference type="PROSITE" id="PS50056"/>
    </source>
</evidence>
<evidence type="ECO:0000256" key="2">
    <source>
        <dbReference type="ARBA" id="ARBA00009701"/>
    </source>
</evidence>
<feature type="compositionally biased region" description="Polar residues" evidence="11">
    <location>
        <begin position="304"/>
        <end position="313"/>
    </location>
</feature>
<dbReference type="EMBL" id="JAVFWL010000001">
    <property type="protein sequence ID" value="KAK6727708.1"/>
    <property type="molecule type" value="Genomic_DNA"/>
</dbReference>
<protein>
    <recommendedName>
        <fullName evidence="3">protein-tyrosine-phosphatase</fullName>
        <ecNumber evidence="3">3.1.3.48</ecNumber>
    </recommendedName>
</protein>
<dbReference type="InterPro" id="IPR019775">
    <property type="entry name" value="WD40_repeat_CS"/>
</dbReference>
<dbReference type="PROSITE" id="PS50056">
    <property type="entry name" value="TYR_PHOSPHATASE_2"/>
    <property type="match status" value="1"/>
</dbReference>
<comment type="subcellular location">
    <subcellularLocation>
        <location evidence="1">Endomembrane system</location>
    </subcellularLocation>
</comment>
<reference evidence="14 15" key="1">
    <citation type="submission" date="2023-08" db="EMBL/GenBank/DDBJ databases">
        <title>A Necator americanus chromosomal reference genome.</title>
        <authorList>
            <person name="Ilik V."/>
            <person name="Petrzelkova K.J."/>
            <person name="Pardy F."/>
            <person name="Fuh T."/>
            <person name="Niatou-Singa F.S."/>
            <person name="Gouil Q."/>
            <person name="Baker L."/>
            <person name="Ritchie M.E."/>
            <person name="Jex A.R."/>
            <person name="Gazzola D."/>
            <person name="Li H."/>
            <person name="Toshio Fujiwara R."/>
            <person name="Zhan B."/>
            <person name="Aroian R.V."/>
            <person name="Pafco B."/>
            <person name="Schwarz E.M."/>
        </authorList>
    </citation>
    <scope>NUCLEOTIDE SEQUENCE [LARGE SCALE GENOMIC DNA]</scope>
    <source>
        <strain evidence="14 15">Aroian</strain>
        <tissue evidence="14">Whole animal</tissue>
    </source>
</reference>
<dbReference type="PROSITE" id="PS00678">
    <property type="entry name" value="WD_REPEATS_1"/>
    <property type="match status" value="2"/>
</dbReference>
<dbReference type="InterPro" id="IPR003595">
    <property type="entry name" value="Tyr_Pase_cat"/>
</dbReference>
<dbReference type="PROSITE" id="PS50055">
    <property type="entry name" value="TYR_PHOSPHATASE_PTP"/>
    <property type="match status" value="1"/>
</dbReference>
<feature type="repeat" description="WD" evidence="10">
    <location>
        <begin position="688"/>
        <end position="722"/>
    </location>
</feature>
<keyword evidence="15" id="KW-1185">Reference proteome</keyword>
<keyword evidence="5 10" id="KW-0853">WD repeat</keyword>
<evidence type="ECO:0000256" key="9">
    <source>
        <dbReference type="ARBA" id="ARBA00023136"/>
    </source>
</evidence>
<dbReference type="InterPro" id="IPR029021">
    <property type="entry name" value="Prot-tyrosine_phosphatase-like"/>
</dbReference>
<feature type="domain" description="Tyrosine-protein phosphatase" evidence="12">
    <location>
        <begin position="20"/>
        <end position="292"/>
    </location>
</feature>
<feature type="region of interest" description="Disordered" evidence="11">
    <location>
        <begin position="300"/>
        <end position="342"/>
    </location>
</feature>
<dbReference type="InterPro" id="IPR015943">
    <property type="entry name" value="WD40/YVTN_repeat-like_dom_sf"/>
</dbReference>
<dbReference type="PANTHER" id="PTHR46047">
    <property type="entry name" value="TYROSINE-PROTEIN PHOSPHATASE NON-RECEPTOR TYPE 61F"/>
    <property type="match status" value="1"/>
</dbReference>
<evidence type="ECO:0000256" key="11">
    <source>
        <dbReference type="SAM" id="MobiDB-lite"/>
    </source>
</evidence>
<proteinExistence type="inferred from homology"/>
<dbReference type="InterPro" id="IPR000242">
    <property type="entry name" value="PTP_cat"/>
</dbReference>
<accession>A0ABR1BMP6</accession>
<dbReference type="InterPro" id="IPR000387">
    <property type="entry name" value="Tyr_Pase_dom"/>
</dbReference>
<keyword evidence="8" id="KW-0904">Protein phosphatase</keyword>
<dbReference type="InterPro" id="IPR036322">
    <property type="entry name" value="WD40_repeat_dom_sf"/>
</dbReference>
<dbReference type="Pfam" id="PF00102">
    <property type="entry name" value="Y_phosphatase"/>
    <property type="match status" value="1"/>
</dbReference>
<evidence type="ECO:0000313" key="14">
    <source>
        <dbReference type="EMBL" id="KAK6727708.1"/>
    </source>
</evidence>
<dbReference type="InterPro" id="IPR051985">
    <property type="entry name" value="NR_tyrosine_phosphatase"/>
</dbReference>
<dbReference type="SMART" id="SM00194">
    <property type="entry name" value="PTPc"/>
    <property type="match status" value="1"/>
</dbReference>